<organism evidence="1 2">
    <name type="scientific">Pseudotamlana agarivorans</name>
    <dbReference type="NCBI Taxonomy" id="481183"/>
    <lineage>
        <taxon>Bacteria</taxon>
        <taxon>Pseudomonadati</taxon>
        <taxon>Bacteroidota</taxon>
        <taxon>Flavobacteriia</taxon>
        <taxon>Flavobacteriales</taxon>
        <taxon>Flavobacteriaceae</taxon>
        <taxon>Pseudotamlana</taxon>
    </lineage>
</organism>
<gene>
    <name evidence="1" type="ORF">KO493_13710</name>
</gene>
<reference evidence="1" key="1">
    <citation type="submission" date="2021-05" db="EMBL/GenBank/DDBJ databases">
        <title>Draft genomes of bacteria isolated from model marine particles.</title>
        <authorList>
            <person name="Datta M.S."/>
            <person name="Schwartzman J.A."/>
            <person name="Enke T.N."/>
            <person name="Saavedra J."/>
            <person name="Cermak N."/>
            <person name="Cordero O.X."/>
        </authorList>
    </citation>
    <scope>NUCLEOTIDE SEQUENCE</scope>
    <source>
        <strain evidence="1">I2M19</strain>
    </source>
</reference>
<proteinExistence type="predicted"/>
<evidence type="ECO:0000313" key="2">
    <source>
        <dbReference type="Proteomes" id="UP001647509"/>
    </source>
</evidence>
<protein>
    <submittedName>
        <fullName evidence="1">DNA photolyase family protein</fullName>
    </submittedName>
</protein>
<comment type="caution">
    <text evidence="1">The sequence shown here is derived from an EMBL/GenBank/DDBJ whole genome shotgun (WGS) entry which is preliminary data.</text>
</comment>
<evidence type="ECO:0000313" key="1">
    <source>
        <dbReference type="EMBL" id="MBU2951750.1"/>
    </source>
</evidence>
<accession>A0ACC5UBU4</accession>
<name>A0ACC5UBU4_9FLAO</name>
<sequence>MENKIAVFWFRRDLRLEDNVGLHHALNSGYKVLPIFIFDEEIISTLPKQDARITFIHDSLKDIDDRLKAIGRSLQVLKGKPLEVWGELISDYNIAEVFFNKDYEPYALKRDEGVKSLLKSHDIEMHAYKDQVIFEGDEVLKADQTPYTVYTPYKNLWLKQFDAKKHTKTYDCKTSEYNFLKLDINFPALESFGFSESSIKVKAYNLDDLNEYDTVRDYPALDKTSNLSPYLRFGLVSIRAIVTHALNTNAVFLSELIWREFFMQILFHFPKVVTQNFKQKYDAVVWRNHEVDFKKWCNGQTGYPLVDAGMRELNETGYMHNRVRMITAGFLCKHLLIDWRWGEAYFAEKLLDFELASNNGNWQWAAGTGCDAAPYFRIFNPTTQIQKFDKNLEYIKKWVPEFQELTYPLPIIDHKEARERCLKVYRDALNS</sequence>
<dbReference type="EMBL" id="JAHKPD010000020">
    <property type="protein sequence ID" value="MBU2951750.1"/>
    <property type="molecule type" value="Genomic_DNA"/>
</dbReference>
<keyword evidence="2" id="KW-1185">Reference proteome</keyword>
<dbReference type="Proteomes" id="UP001647509">
    <property type="component" value="Unassembled WGS sequence"/>
</dbReference>